<feature type="transmembrane region" description="Helical" evidence="6">
    <location>
        <begin position="217"/>
        <end position="239"/>
    </location>
</feature>
<sequence length="324" mass="34546">MKKLAYLGIIAGLALLTALVVLEGWTDILSAFRHAGWGLLLVVPARLLTLALDARAWRVLLDACDPARAAGPLFLLWVASVRDAVNRLLPVAGVGGEVVGVRLARLRIADATAVTASVIVEVLLTIGVLYLFCGLGVVLMARLAAGLGQVWIVGASLLLSLPLPVLAWWLLRHGAPFARLEAWALRLLGPGKGIALHLDGVRLDADVQRLFGQRRRLLRATALMLASYLLGSFETWYALRLLGHPVGVGTAVAIEALSQATRHASFLVPAGLGVQEAAVLLFGQLAGVGGEVALALALVKRMREIVLGIPALLSWQWVEARRLE</sequence>
<evidence type="ECO:0000256" key="4">
    <source>
        <dbReference type="ARBA" id="ARBA00022989"/>
    </source>
</evidence>
<name>A0ABT2A080_9BURK</name>
<feature type="transmembrane region" description="Helical" evidence="6">
    <location>
        <begin position="277"/>
        <end position="299"/>
    </location>
</feature>
<dbReference type="EMBL" id="JANUGX010000001">
    <property type="protein sequence ID" value="MCS0587591.1"/>
    <property type="molecule type" value="Genomic_DNA"/>
</dbReference>
<evidence type="ECO:0000256" key="5">
    <source>
        <dbReference type="ARBA" id="ARBA00023136"/>
    </source>
</evidence>
<keyword evidence="3 6" id="KW-0812">Transmembrane</keyword>
<evidence type="ECO:0000313" key="8">
    <source>
        <dbReference type="Proteomes" id="UP001205560"/>
    </source>
</evidence>
<dbReference type="Pfam" id="PF03706">
    <property type="entry name" value="LPG_synthase_TM"/>
    <property type="match status" value="1"/>
</dbReference>
<dbReference type="Proteomes" id="UP001205560">
    <property type="component" value="Unassembled WGS sequence"/>
</dbReference>
<protein>
    <submittedName>
        <fullName evidence="7">Lysylphosphatidylglycerol synthase domain-containing protein</fullName>
    </submittedName>
</protein>
<dbReference type="NCBIfam" id="TIGR03476">
    <property type="entry name" value="HpnL"/>
    <property type="match status" value="1"/>
</dbReference>
<feature type="transmembrane region" description="Helical" evidence="6">
    <location>
        <begin position="111"/>
        <end position="144"/>
    </location>
</feature>
<dbReference type="RefSeq" id="WP_258843428.1">
    <property type="nucleotide sequence ID" value="NZ_JANUGX010000001.1"/>
</dbReference>
<evidence type="ECO:0000256" key="1">
    <source>
        <dbReference type="ARBA" id="ARBA00004651"/>
    </source>
</evidence>
<organism evidence="7 8">
    <name type="scientific">Massilia norwichensis</name>
    <dbReference type="NCBI Taxonomy" id="1442366"/>
    <lineage>
        <taxon>Bacteria</taxon>
        <taxon>Pseudomonadati</taxon>
        <taxon>Pseudomonadota</taxon>
        <taxon>Betaproteobacteria</taxon>
        <taxon>Burkholderiales</taxon>
        <taxon>Oxalobacteraceae</taxon>
        <taxon>Telluria group</taxon>
        <taxon>Massilia</taxon>
    </lineage>
</organism>
<accession>A0ABT2A080</accession>
<proteinExistence type="predicted"/>
<dbReference type="InterPro" id="IPR022791">
    <property type="entry name" value="L-PG_synthase/AglD"/>
</dbReference>
<feature type="transmembrane region" description="Helical" evidence="6">
    <location>
        <begin position="150"/>
        <end position="171"/>
    </location>
</feature>
<dbReference type="PANTHER" id="PTHR39087:SF2">
    <property type="entry name" value="UPF0104 MEMBRANE PROTEIN MJ1595"/>
    <property type="match status" value="1"/>
</dbReference>
<dbReference type="PANTHER" id="PTHR39087">
    <property type="entry name" value="UPF0104 MEMBRANE PROTEIN MJ1595"/>
    <property type="match status" value="1"/>
</dbReference>
<evidence type="ECO:0000313" key="7">
    <source>
        <dbReference type="EMBL" id="MCS0587591.1"/>
    </source>
</evidence>
<evidence type="ECO:0000256" key="3">
    <source>
        <dbReference type="ARBA" id="ARBA00022692"/>
    </source>
</evidence>
<comment type="subcellular location">
    <subcellularLocation>
        <location evidence="1">Cell membrane</location>
        <topology evidence="1">Multi-pass membrane protein</topology>
    </subcellularLocation>
</comment>
<evidence type="ECO:0000256" key="6">
    <source>
        <dbReference type="SAM" id="Phobius"/>
    </source>
</evidence>
<keyword evidence="2" id="KW-1003">Cell membrane</keyword>
<keyword evidence="5 6" id="KW-0472">Membrane</keyword>
<gene>
    <name evidence="7" type="ORF">NX782_00055</name>
</gene>
<reference evidence="7 8" key="1">
    <citation type="submission" date="2022-08" db="EMBL/GenBank/DDBJ databases">
        <title>Reclassification of Massilia species as members of the genera Telluria, Duganella, Pseudoduganella, Mokoshia gen. nov. and Zemynaea gen. nov. using orthogonal and non-orthogonal genome-based approaches.</title>
        <authorList>
            <person name="Bowman J.P."/>
        </authorList>
    </citation>
    <scope>NUCLEOTIDE SEQUENCE [LARGE SCALE GENOMIC DNA]</scope>
    <source>
        <strain evidence="7 8">LMG 28164</strain>
    </source>
</reference>
<keyword evidence="8" id="KW-1185">Reference proteome</keyword>
<keyword evidence="4 6" id="KW-1133">Transmembrane helix</keyword>
<evidence type="ECO:0000256" key="2">
    <source>
        <dbReference type="ARBA" id="ARBA00022475"/>
    </source>
</evidence>
<comment type="caution">
    <text evidence="7">The sequence shown here is derived from an EMBL/GenBank/DDBJ whole genome shotgun (WGS) entry which is preliminary data.</text>
</comment>